<evidence type="ECO:0000259" key="2">
    <source>
        <dbReference type="Pfam" id="PF07589"/>
    </source>
</evidence>
<evidence type="ECO:0000313" key="3">
    <source>
        <dbReference type="EMBL" id="MYN08501.1"/>
    </source>
</evidence>
<gene>
    <name evidence="3" type="ORF">GTP77_14260</name>
</gene>
<dbReference type="AlphaFoldDB" id="A0A7X4KNU0"/>
<evidence type="ECO:0000313" key="4">
    <source>
        <dbReference type="Proteomes" id="UP000450676"/>
    </source>
</evidence>
<organism evidence="3 4">
    <name type="scientific">Pseudoduganella aquatica</name>
    <dbReference type="NCBI Taxonomy" id="2660641"/>
    <lineage>
        <taxon>Bacteria</taxon>
        <taxon>Pseudomonadati</taxon>
        <taxon>Pseudomonadota</taxon>
        <taxon>Betaproteobacteria</taxon>
        <taxon>Burkholderiales</taxon>
        <taxon>Oxalobacteraceae</taxon>
        <taxon>Telluria group</taxon>
        <taxon>Pseudoduganella</taxon>
    </lineage>
</organism>
<dbReference type="NCBIfam" id="TIGR02595">
    <property type="entry name" value="PEP_CTERM"/>
    <property type="match status" value="1"/>
</dbReference>
<keyword evidence="1" id="KW-0732">Signal</keyword>
<dbReference type="Proteomes" id="UP000450676">
    <property type="component" value="Unassembled WGS sequence"/>
</dbReference>
<dbReference type="EMBL" id="WWCU01000014">
    <property type="protein sequence ID" value="MYN08501.1"/>
    <property type="molecule type" value="Genomic_DNA"/>
</dbReference>
<dbReference type="InterPro" id="IPR013424">
    <property type="entry name" value="Ice-binding_C"/>
</dbReference>
<name>A0A7X4KNU0_9BURK</name>
<dbReference type="RefSeq" id="WP_161072819.1">
    <property type="nucleotide sequence ID" value="NZ_CP086370.1"/>
</dbReference>
<dbReference type="Pfam" id="PF07589">
    <property type="entry name" value="PEP-CTERM"/>
    <property type="match status" value="1"/>
</dbReference>
<accession>A0A7X4KNU0</accession>
<proteinExistence type="predicted"/>
<protein>
    <submittedName>
        <fullName evidence="3">PEP-CTERM sorting domain-containing protein</fullName>
    </submittedName>
</protein>
<reference evidence="3 4" key="1">
    <citation type="submission" date="2019-12" db="EMBL/GenBank/DDBJ databases">
        <title>Novel species isolated from a subtropical stream in China.</title>
        <authorList>
            <person name="Lu H."/>
        </authorList>
    </citation>
    <scope>NUCLEOTIDE SEQUENCE [LARGE SCALE GENOMIC DNA]</scope>
    <source>
        <strain evidence="3 4">FT127W</strain>
    </source>
</reference>
<evidence type="ECO:0000256" key="1">
    <source>
        <dbReference type="SAM" id="SignalP"/>
    </source>
</evidence>
<feature type="chain" id="PRO_5030960624" evidence="1">
    <location>
        <begin position="24"/>
        <end position="207"/>
    </location>
</feature>
<keyword evidence="4" id="KW-1185">Reference proteome</keyword>
<feature type="signal peptide" evidence="1">
    <location>
        <begin position="1"/>
        <end position="23"/>
    </location>
</feature>
<sequence length="207" mass="21577">MFKFMKFSLPALLLACSALSANAAVIQLGSISKAYGSAGGSAASTGVGSCDTLNANSITVRDTSPSSCNRFSDLFNFSNLGYKSLDHLTLTLSFSDTGNILAEDWRMRPAAGTLGSATLYDMTNTGSGNGSTTQSFIISGAQSDVFSLISSSHNFNLWFAEQSTGADTFNLISAKLDVYGTVPEPSSAALLALGLAGAGLLRRRARR</sequence>
<comment type="caution">
    <text evidence="3">The sequence shown here is derived from an EMBL/GenBank/DDBJ whole genome shotgun (WGS) entry which is preliminary data.</text>
</comment>
<feature type="domain" description="Ice-binding protein C-terminal" evidence="2">
    <location>
        <begin position="181"/>
        <end position="204"/>
    </location>
</feature>